<sequence>MSNTSLEDKVKPKDTDADQSESMKTECVGEASELCHSGVRVKMEADEDDVKSAGHRENRLTSIIDQLRCQSKLKGMS</sequence>
<keyword evidence="3" id="KW-1185">Reference proteome</keyword>
<protein>
    <submittedName>
        <fullName evidence="2">Uncharacterized protein</fullName>
    </submittedName>
</protein>
<feature type="region of interest" description="Disordered" evidence="1">
    <location>
        <begin position="1"/>
        <end position="26"/>
    </location>
</feature>
<dbReference type="EMBL" id="OW152830">
    <property type="protein sequence ID" value="CAH2048749.1"/>
    <property type="molecule type" value="Genomic_DNA"/>
</dbReference>
<feature type="compositionally biased region" description="Basic and acidic residues" evidence="1">
    <location>
        <begin position="1"/>
        <end position="24"/>
    </location>
</feature>
<evidence type="ECO:0000313" key="3">
    <source>
        <dbReference type="Proteomes" id="UP000837857"/>
    </source>
</evidence>
<evidence type="ECO:0000313" key="2">
    <source>
        <dbReference type="EMBL" id="CAH2048749.1"/>
    </source>
</evidence>
<gene>
    <name evidence="2" type="ORF">IPOD504_LOCUS6343</name>
</gene>
<organism evidence="2 3">
    <name type="scientific">Iphiclides podalirius</name>
    <name type="common">scarce swallowtail</name>
    <dbReference type="NCBI Taxonomy" id="110791"/>
    <lineage>
        <taxon>Eukaryota</taxon>
        <taxon>Metazoa</taxon>
        <taxon>Ecdysozoa</taxon>
        <taxon>Arthropoda</taxon>
        <taxon>Hexapoda</taxon>
        <taxon>Insecta</taxon>
        <taxon>Pterygota</taxon>
        <taxon>Neoptera</taxon>
        <taxon>Endopterygota</taxon>
        <taxon>Lepidoptera</taxon>
        <taxon>Glossata</taxon>
        <taxon>Ditrysia</taxon>
        <taxon>Papilionoidea</taxon>
        <taxon>Papilionidae</taxon>
        <taxon>Papilioninae</taxon>
        <taxon>Iphiclides</taxon>
    </lineage>
</organism>
<reference evidence="2" key="1">
    <citation type="submission" date="2022-03" db="EMBL/GenBank/DDBJ databases">
        <authorList>
            <person name="Martin H S."/>
        </authorList>
    </citation>
    <scope>NUCLEOTIDE SEQUENCE</scope>
</reference>
<dbReference type="Proteomes" id="UP000837857">
    <property type="component" value="Chromosome 18"/>
</dbReference>
<name>A0ABN8I4L2_9NEOP</name>
<feature type="non-terminal residue" evidence="2">
    <location>
        <position position="77"/>
    </location>
</feature>
<evidence type="ECO:0000256" key="1">
    <source>
        <dbReference type="SAM" id="MobiDB-lite"/>
    </source>
</evidence>
<proteinExistence type="predicted"/>
<accession>A0ABN8I4L2</accession>